<keyword evidence="4 8" id="KW-1133">Transmembrane helix</keyword>
<dbReference type="FunFam" id="1.20.1250.20:FF:000129">
    <property type="entry name" value="Major Facilitator Superfamily (MFS)"/>
    <property type="match status" value="1"/>
</dbReference>
<feature type="transmembrane region" description="Helical" evidence="8">
    <location>
        <begin position="128"/>
        <end position="152"/>
    </location>
</feature>
<dbReference type="InterPro" id="IPR050360">
    <property type="entry name" value="MFS_Sugar_Transporters"/>
</dbReference>
<proteinExistence type="inferred from homology"/>
<dbReference type="InterPro" id="IPR020846">
    <property type="entry name" value="MFS_dom"/>
</dbReference>
<evidence type="ECO:0000256" key="7">
    <source>
        <dbReference type="SAM" id="MobiDB-lite"/>
    </source>
</evidence>
<dbReference type="Proteomes" id="UP000663828">
    <property type="component" value="Unassembled WGS sequence"/>
</dbReference>
<evidence type="ECO:0000256" key="3">
    <source>
        <dbReference type="ARBA" id="ARBA00022692"/>
    </source>
</evidence>
<feature type="region of interest" description="Disordered" evidence="7">
    <location>
        <begin position="1"/>
        <end position="27"/>
    </location>
</feature>
<sequence>MKVDYELQELPPRTSSKMSEHENSLDIASDDSEANQVHLLSDYSKRKTPSQTIHHIHHTNIQYGKPHFAVLLAGFSALGGWFFGYDQGVTGGIVIMSSFKNDFCVGIYGNKSVCDLTAAALPADYRRFLVLFTLMYNLGCFLGALFISTYIAEKFGRRAIIFTSTVLFIIGTSMVIFPPGGSKPFMIFILIGRIVEGTGVGCSSFSCPLYASEIAPTNLRGMLSGFMTMAIVTGLFSANVFNFFLQHHRWGWRLSNGIILVVPLVLLVGIFFCPETPRWLFKKKGRLQAEKSLKRIRRISNVTAELDAIADAIREEGNELSIKELLTTKKMLKRLVVGMGIHIFLQTSGISPIFAFGGMIFESVLGSGIISLLILSGANMFSTIPALFLFDKIGRRNLLIFCGLGMVLGHFMAATVFRTGCTVVKTIVDKIVVHEDVNCGSYAGILMLIATVIYIICFALSWGAICWIYAAEIFPLNVRARAMSFTTASHWFMCIIMAYMLELIEPIGVHGVFYLFGSLCLLAVVFVYLLCPETKGVLLEDIEEVFDDFKMKDRRIVKRLRCQ</sequence>
<evidence type="ECO:0000256" key="6">
    <source>
        <dbReference type="RuleBase" id="RU003346"/>
    </source>
</evidence>
<dbReference type="Gene3D" id="1.20.1250.20">
    <property type="entry name" value="MFS general substrate transporter like domains"/>
    <property type="match status" value="1"/>
</dbReference>
<dbReference type="GO" id="GO:0005351">
    <property type="term" value="F:carbohydrate:proton symporter activity"/>
    <property type="evidence" value="ECO:0007669"/>
    <property type="project" value="TreeGrafter"/>
</dbReference>
<dbReference type="NCBIfam" id="TIGR00879">
    <property type="entry name" value="SP"/>
    <property type="match status" value="1"/>
</dbReference>
<dbReference type="InterPro" id="IPR036259">
    <property type="entry name" value="MFS_trans_sf"/>
</dbReference>
<reference evidence="10" key="1">
    <citation type="submission" date="2021-02" db="EMBL/GenBank/DDBJ databases">
        <authorList>
            <person name="Nowell W R."/>
        </authorList>
    </citation>
    <scope>NUCLEOTIDE SEQUENCE</scope>
</reference>
<evidence type="ECO:0000256" key="8">
    <source>
        <dbReference type="SAM" id="Phobius"/>
    </source>
</evidence>
<dbReference type="InterPro" id="IPR005828">
    <property type="entry name" value="MFS_sugar_transport-like"/>
</dbReference>
<evidence type="ECO:0000256" key="4">
    <source>
        <dbReference type="ARBA" id="ARBA00022989"/>
    </source>
</evidence>
<keyword evidence="6" id="KW-0813">Transport</keyword>
<comment type="subcellular location">
    <subcellularLocation>
        <location evidence="1">Membrane</location>
        <topology evidence="1">Multi-pass membrane protein</topology>
    </subcellularLocation>
</comment>
<keyword evidence="3 8" id="KW-0812">Transmembrane</keyword>
<name>A0A814LQZ3_ADIRI</name>
<dbReference type="PANTHER" id="PTHR48022:SF2">
    <property type="entry name" value="PLASTIDIC GLUCOSE TRANSPORTER 4"/>
    <property type="match status" value="1"/>
</dbReference>
<feature type="transmembrane region" description="Helical" evidence="8">
    <location>
        <begin position="367"/>
        <end position="390"/>
    </location>
</feature>
<evidence type="ECO:0000313" key="11">
    <source>
        <dbReference type="Proteomes" id="UP000663828"/>
    </source>
</evidence>
<comment type="caution">
    <text evidence="10">The sequence shown here is derived from an EMBL/GenBank/DDBJ whole genome shotgun (WGS) entry which is preliminary data.</text>
</comment>
<gene>
    <name evidence="10" type="ORF">XAT740_LOCUS16673</name>
</gene>
<feature type="transmembrane region" description="Helical" evidence="8">
    <location>
        <begin position="185"/>
        <end position="211"/>
    </location>
</feature>
<dbReference type="AlphaFoldDB" id="A0A814LQZ3"/>
<dbReference type="EMBL" id="CAJNOR010001069">
    <property type="protein sequence ID" value="CAF1068445.1"/>
    <property type="molecule type" value="Genomic_DNA"/>
</dbReference>
<feature type="transmembrane region" description="Helical" evidence="8">
    <location>
        <begin position="442"/>
        <end position="470"/>
    </location>
</feature>
<dbReference type="PRINTS" id="PR00171">
    <property type="entry name" value="SUGRTRNSPORT"/>
</dbReference>
<evidence type="ECO:0000259" key="9">
    <source>
        <dbReference type="PROSITE" id="PS50850"/>
    </source>
</evidence>
<dbReference type="GO" id="GO:0016020">
    <property type="term" value="C:membrane"/>
    <property type="evidence" value="ECO:0007669"/>
    <property type="project" value="UniProtKB-SubCell"/>
</dbReference>
<feature type="transmembrane region" description="Helical" evidence="8">
    <location>
        <begin position="335"/>
        <end position="361"/>
    </location>
</feature>
<dbReference type="PANTHER" id="PTHR48022">
    <property type="entry name" value="PLASTIDIC GLUCOSE TRANSPORTER 4"/>
    <property type="match status" value="1"/>
</dbReference>
<protein>
    <recommendedName>
        <fullName evidence="9">Major facilitator superfamily (MFS) profile domain-containing protein</fullName>
    </recommendedName>
</protein>
<dbReference type="InterPro" id="IPR003663">
    <property type="entry name" value="Sugar/inositol_transpt"/>
</dbReference>
<feature type="transmembrane region" description="Helical" evidence="8">
    <location>
        <begin position="397"/>
        <end position="417"/>
    </location>
</feature>
<keyword evidence="11" id="KW-1185">Reference proteome</keyword>
<feature type="domain" description="Major facilitator superfamily (MFS) profile" evidence="9">
    <location>
        <begin position="72"/>
        <end position="535"/>
    </location>
</feature>
<evidence type="ECO:0000256" key="5">
    <source>
        <dbReference type="ARBA" id="ARBA00023136"/>
    </source>
</evidence>
<feature type="transmembrane region" description="Helical" evidence="8">
    <location>
        <begin position="223"/>
        <end position="245"/>
    </location>
</feature>
<evidence type="ECO:0000256" key="2">
    <source>
        <dbReference type="ARBA" id="ARBA00010992"/>
    </source>
</evidence>
<dbReference type="Pfam" id="PF00083">
    <property type="entry name" value="Sugar_tr"/>
    <property type="match status" value="1"/>
</dbReference>
<organism evidence="10 11">
    <name type="scientific">Adineta ricciae</name>
    <name type="common">Rotifer</name>
    <dbReference type="NCBI Taxonomy" id="249248"/>
    <lineage>
        <taxon>Eukaryota</taxon>
        <taxon>Metazoa</taxon>
        <taxon>Spiralia</taxon>
        <taxon>Gnathifera</taxon>
        <taxon>Rotifera</taxon>
        <taxon>Eurotatoria</taxon>
        <taxon>Bdelloidea</taxon>
        <taxon>Adinetida</taxon>
        <taxon>Adinetidae</taxon>
        <taxon>Adineta</taxon>
    </lineage>
</organism>
<accession>A0A814LQZ3</accession>
<evidence type="ECO:0000256" key="1">
    <source>
        <dbReference type="ARBA" id="ARBA00004141"/>
    </source>
</evidence>
<dbReference type="PROSITE" id="PS50850">
    <property type="entry name" value="MFS"/>
    <property type="match status" value="1"/>
</dbReference>
<feature type="transmembrane region" description="Helical" evidence="8">
    <location>
        <begin position="482"/>
        <end position="501"/>
    </location>
</feature>
<feature type="transmembrane region" description="Helical" evidence="8">
    <location>
        <begin position="159"/>
        <end position="179"/>
    </location>
</feature>
<feature type="transmembrane region" description="Helical" evidence="8">
    <location>
        <begin position="257"/>
        <end position="274"/>
    </location>
</feature>
<keyword evidence="5 8" id="KW-0472">Membrane</keyword>
<feature type="transmembrane region" description="Helical" evidence="8">
    <location>
        <begin position="507"/>
        <end position="531"/>
    </location>
</feature>
<feature type="transmembrane region" description="Helical" evidence="8">
    <location>
        <begin position="68"/>
        <end position="85"/>
    </location>
</feature>
<evidence type="ECO:0000313" key="10">
    <source>
        <dbReference type="EMBL" id="CAF1068445.1"/>
    </source>
</evidence>
<dbReference type="SUPFAM" id="SSF103473">
    <property type="entry name" value="MFS general substrate transporter"/>
    <property type="match status" value="1"/>
</dbReference>
<comment type="similarity">
    <text evidence="2 6">Belongs to the major facilitator superfamily. Sugar transporter (TC 2.A.1.1) family.</text>
</comment>